<dbReference type="PANTHER" id="PTHR43245:SF13">
    <property type="entry name" value="UDP-D-APIOSE_UDP-D-XYLOSE SYNTHASE 2"/>
    <property type="match status" value="1"/>
</dbReference>
<organism evidence="3 4">
    <name type="scientific">marine gamma proteobacterium HTCC2143</name>
    <dbReference type="NCBI Taxonomy" id="247633"/>
    <lineage>
        <taxon>Bacteria</taxon>
        <taxon>Pseudomonadati</taxon>
        <taxon>Pseudomonadota</taxon>
        <taxon>Gammaproteobacteria</taxon>
        <taxon>Cellvibrionales</taxon>
        <taxon>Spongiibacteraceae</taxon>
        <taxon>BD1-7 clade</taxon>
    </lineage>
</organism>
<gene>
    <name evidence="3" type="ORF">GP2143_08945</name>
</gene>
<feature type="domain" description="NAD-dependent epimerase/dehydratase" evidence="2">
    <location>
        <begin position="116"/>
        <end position="247"/>
    </location>
</feature>
<dbReference type="SUPFAM" id="SSF51735">
    <property type="entry name" value="NAD(P)-binding Rossmann-fold domains"/>
    <property type="match status" value="1"/>
</dbReference>
<dbReference type="InterPro" id="IPR001509">
    <property type="entry name" value="Epimerase_deHydtase"/>
</dbReference>
<dbReference type="InterPro" id="IPR036291">
    <property type="entry name" value="NAD(P)-bd_dom_sf"/>
</dbReference>
<evidence type="ECO:0000313" key="3">
    <source>
        <dbReference type="EMBL" id="EAW30319.1"/>
    </source>
</evidence>
<keyword evidence="1" id="KW-0732">Signal</keyword>
<dbReference type="EMBL" id="AAVT01000008">
    <property type="protein sequence ID" value="EAW30319.1"/>
    <property type="molecule type" value="Genomic_DNA"/>
</dbReference>
<dbReference type="STRING" id="247633.GP2143_08945"/>
<dbReference type="OrthoDB" id="7941246at2"/>
<dbReference type="InterPro" id="IPR006311">
    <property type="entry name" value="TAT_signal"/>
</dbReference>
<evidence type="ECO:0000256" key="1">
    <source>
        <dbReference type="SAM" id="SignalP"/>
    </source>
</evidence>
<dbReference type="Pfam" id="PF01370">
    <property type="entry name" value="Epimerase"/>
    <property type="match status" value="2"/>
</dbReference>
<name>A0YFA5_9GAMM</name>
<evidence type="ECO:0000259" key="2">
    <source>
        <dbReference type="Pfam" id="PF01370"/>
    </source>
</evidence>
<feature type="domain" description="NAD-dependent epimerase/dehydratase" evidence="2">
    <location>
        <begin position="36"/>
        <end position="71"/>
    </location>
</feature>
<dbReference type="PANTHER" id="PTHR43245">
    <property type="entry name" value="BIFUNCTIONAL POLYMYXIN RESISTANCE PROTEIN ARNA"/>
    <property type="match status" value="1"/>
</dbReference>
<dbReference type="Proteomes" id="UP000004931">
    <property type="component" value="Unassembled WGS sequence"/>
</dbReference>
<feature type="signal peptide" evidence="1">
    <location>
        <begin position="1"/>
        <end position="26"/>
    </location>
</feature>
<accession>A0YFA5</accession>
<protein>
    <recommendedName>
        <fullName evidence="2">NAD-dependent epimerase/dehydratase domain-containing protein</fullName>
    </recommendedName>
</protein>
<dbReference type="InterPro" id="IPR050177">
    <property type="entry name" value="Lipid_A_modif_metabolic_enz"/>
</dbReference>
<dbReference type="Gene3D" id="3.40.50.720">
    <property type="entry name" value="NAD(P)-binding Rossmann-like Domain"/>
    <property type="match status" value="1"/>
</dbReference>
<dbReference type="PROSITE" id="PS51318">
    <property type="entry name" value="TAT"/>
    <property type="match status" value="1"/>
</dbReference>
<comment type="caution">
    <text evidence="3">The sequence shown here is derived from an EMBL/GenBank/DDBJ whole genome shotgun (WGS) entry which is preliminary data.</text>
</comment>
<keyword evidence="4" id="KW-1185">Reference proteome</keyword>
<dbReference type="CDD" id="cd05265">
    <property type="entry name" value="SDR_a1"/>
    <property type="match status" value="1"/>
</dbReference>
<evidence type="ECO:0000313" key="4">
    <source>
        <dbReference type="Proteomes" id="UP000004931"/>
    </source>
</evidence>
<sequence>MKMNRRELLGVAAVVGASSMSSTVSAAVTRPTAKRILVLGGSGFIGPHFVRAAQARGHHVTLFNRGRTNKDLFPAAEKLVGDRNNGLESITKGEWDVVLDNSGYVPRHVMDSAVLLKGRVGRYIFTSSVAAYDVAPDRLPMGATSKLSTLADPTSENVGKYYGPLKAVAEGYVSDIYGDRSTIVRPTYVAGPGDGTQRFTWWVDRIHRGGEILAPGTPETSYSLIDVRDLAEFYLTLAENDTPGIFNASGPNGLFNWGGLLHGIRATTTAEVRFRWADSQFLLSQNVNGSEMPMWNAGSDGIHAQLWENQTSVDAGLRYRSLATTAIDTLAWYRTLTPGQQKFTRAGIASRKEKNVLAAFSQRG</sequence>
<feature type="chain" id="PRO_5002630698" description="NAD-dependent epimerase/dehydratase domain-containing protein" evidence="1">
    <location>
        <begin position="27"/>
        <end position="364"/>
    </location>
</feature>
<proteinExistence type="predicted"/>
<reference evidence="3 4" key="1">
    <citation type="journal article" date="2010" name="J. Bacteriol.">
        <title>Genome sequence of the oligotrophic marine Gammaproteobacterium HTCC2143, isolated from the Oregon Coast.</title>
        <authorList>
            <person name="Oh H.M."/>
            <person name="Kang I."/>
            <person name="Ferriera S."/>
            <person name="Giovannoni S.J."/>
            <person name="Cho J.C."/>
        </authorList>
    </citation>
    <scope>NUCLEOTIDE SEQUENCE [LARGE SCALE GENOMIC DNA]</scope>
    <source>
        <strain evidence="3 4">HTCC2143</strain>
    </source>
</reference>
<dbReference type="AlphaFoldDB" id="A0YFA5"/>
<dbReference type="eggNOG" id="COG0451">
    <property type="taxonomic scope" value="Bacteria"/>
</dbReference>